<name>A0ACC1MPW3_9HYPO</name>
<dbReference type="EMBL" id="JANJQO010001913">
    <property type="protein sequence ID" value="KAJ2968743.1"/>
    <property type="molecule type" value="Genomic_DNA"/>
</dbReference>
<reference evidence="1" key="1">
    <citation type="submission" date="2022-08" db="EMBL/GenBank/DDBJ databases">
        <title>Genome Sequence of Lecanicillium fungicola.</title>
        <authorList>
            <person name="Buettner E."/>
        </authorList>
    </citation>
    <scope>NUCLEOTIDE SEQUENCE</scope>
    <source>
        <strain evidence="1">Babe33</strain>
    </source>
</reference>
<gene>
    <name evidence="1" type="ORF">NQ176_g9034</name>
</gene>
<comment type="caution">
    <text evidence="1">The sequence shown here is derived from an EMBL/GenBank/DDBJ whole genome shotgun (WGS) entry which is preliminary data.</text>
</comment>
<evidence type="ECO:0000313" key="1">
    <source>
        <dbReference type="EMBL" id="KAJ2968743.1"/>
    </source>
</evidence>
<accession>A0ACC1MPW3</accession>
<dbReference type="Proteomes" id="UP001143910">
    <property type="component" value="Unassembled WGS sequence"/>
</dbReference>
<sequence length="172" mass="20064">MRLHLQILRVCRVHLLFNILFEVQHLLFFLLNAHAPNRHLLTLVSLLLRKPPMQLAQVVHAPRLTKVEKGLCGGEIMWHEYINKSKDEIKAMEQRWQKRRQEKEARKKEQKANVDRKKAEKESRRGNRPNGAANDDDGDDDDEDMEDFSDYDYELDGAAAEGDDGESEDDKE</sequence>
<protein>
    <submittedName>
        <fullName evidence="1">Uncharacterized protein</fullName>
    </submittedName>
</protein>
<organism evidence="1 2">
    <name type="scientific">Zarea fungicola</name>
    <dbReference type="NCBI Taxonomy" id="93591"/>
    <lineage>
        <taxon>Eukaryota</taxon>
        <taxon>Fungi</taxon>
        <taxon>Dikarya</taxon>
        <taxon>Ascomycota</taxon>
        <taxon>Pezizomycotina</taxon>
        <taxon>Sordariomycetes</taxon>
        <taxon>Hypocreomycetidae</taxon>
        <taxon>Hypocreales</taxon>
        <taxon>Cordycipitaceae</taxon>
        <taxon>Zarea</taxon>
    </lineage>
</organism>
<keyword evidence="2" id="KW-1185">Reference proteome</keyword>
<evidence type="ECO:0000313" key="2">
    <source>
        <dbReference type="Proteomes" id="UP001143910"/>
    </source>
</evidence>
<proteinExistence type="predicted"/>